<comment type="subcellular location">
    <subcellularLocation>
        <location evidence="1">Cytoplasm</location>
        <location evidence="1">Cytoskeleton</location>
    </subcellularLocation>
</comment>
<evidence type="ECO:0000256" key="3">
    <source>
        <dbReference type="ARBA" id="ARBA00022490"/>
    </source>
</evidence>
<organism evidence="8 9">
    <name type="scientific">Hibiscus syriacus</name>
    <name type="common">Rose of Sharon</name>
    <dbReference type="NCBI Taxonomy" id="106335"/>
    <lineage>
        <taxon>Eukaryota</taxon>
        <taxon>Viridiplantae</taxon>
        <taxon>Streptophyta</taxon>
        <taxon>Embryophyta</taxon>
        <taxon>Tracheophyta</taxon>
        <taxon>Spermatophyta</taxon>
        <taxon>Magnoliopsida</taxon>
        <taxon>eudicotyledons</taxon>
        <taxon>Gunneridae</taxon>
        <taxon>Pentapetalae</taxon>
        <taxon>rosids</taxon>
        <taxon>malvids</taxon>
        <taxon>Malvales</taxon>
        <taxon>Malvaceae</taxon>
        <taxon>Malvoideae</taxon>
        <taxon>Hibiscus</taxon>
    </lineage>
</organism>
<dbReference type="PANTHER" id="PTHR31358:SF29">
    <property type="entry name" value="PROTEIN WVD2-LIKE 5-RELATED"/>
    <property type="match status" value="1"/>
</dbReference>
<feature type="compositionally biased region" description="Basic residues" evidence="6">
    <location>
        <begin position="85"/>
        <end position="94"/>
    </location>
</feature>
<sequence length="185" mass="20178">MVSVSSVTNGLRKGKRLFYTKLEENIHAREEEKSNLQAKSKETHEAEIKTFRKSLNFKATPLPSFYQEPSPPNVELKKIPSTRAKSPKLGRRKSTSLDSNGNSNSGLQFGRLSLDEKASPSTSAKVISPVHLKKPHRKSLPKLASQKTSLSGATNEEDTSEASNQLSESASRATTEGKIAPASSK</sequence>
<evidence type="ECO:0000256" key="2">
    <source>
        <dbReference type="ARBA" id="ARBA00005885"/>
    </source>
</evidence>
<keyword evidence="9" id="KW-1185">Reference proteome</keyword>
<dbReference type="EMBL" id="VEPZ02001030">
    <property type="protein sequence ID" value="KAE8700130.1"/>
    <property type="molecule type" value="Genomic_DNA"/>
</dbReference>
<evidence type="ECO:0000313" key="9">
    <source>
        <dbReference type="Proteomes" id="UP000436088"/>
    </source>
</evidence>
<dbReference type="Pfam" id="PF06886">
    <property type="entry name" value="TPX2"/>
    <property type="match status" value="1"/>
</dbReference>
<name>A0A6A3A6Y0_HIBSY</name>
<feature type="compositionally biased region" description="Basic residues" evidence="6">
    <location>
        <begin position="131"/>
        <end position="140"/>
    </location>
</feature>
<dbReference type="GO" id="GO:0008017">
    <property type="term" value="F:microtubule binding"/>
    <property type="evidence" value="ECO:0007669"/>
    <property type="project" value="InterPro"/>
</dbReference>
<evidence type="ECO:0000256" key="6">
    <source>
        <dbReference type="SAM" id="MobiDB-lite"/>
    </source>
</evidence>
<dbReference type="InterPro" id="IPR044833">
    <property type="entry name" value="WDL5/6"/>
</dbReference>
<comment type="similarity">
    <text evidence="2">Belongs to the TPX2 family.</text>
</comment>
<keyword evidence="5" id="KW-0206">Cytoskeleton</keyword>
<feature type="domain" description="TPX2 C-terminal" evidence="7">
    <location>
        <begin position="17"/>
        <end position="75"/>
    </location>
</feature>
<evidence type="ECO:0000256" key="1">
    <source>
        <dbReference type="ARBA" id="ARBA00004245"/>
    </source>
</evidence>
<feature type="compositionally biased region" description="Polar residues" evidence="6">
    <location>
        <begin position="161"/>
        <end position="174"/>
    </location>
</feature>
<evidence type="ECO:0000313" key="8">
    <source>
        <dbReference type="EMBL" id="KAE8700130.1"/>
    </source>
</evidence>
<dbReference type="Proteomes" id="UP000436088">
    <property type="component" value="Unassembled WGS sequence"/>
</dbReference>
<proteinExistence type="inferred from homology"/>
<evidence type="ECO:0000256" key="5">
    <source>
        <dbReference type="ARBA" id="ARBA00023212"/>
    </source>
</evidence>
<feature type="region of interest" description="Disordered" evidence="6">
    <location>
        <begin position="60"/>
        <end position="185"/>
    </location>
</feature>
<evidence type="ECO:0000259" key="7">
    <source>
        <dbReference type="Pfam" id="PF06886"/>
    </source>
</evidence>
<gene>
    <name evidence="8" type="ORF">F3Y22_tig00110560pilonHSYRG00005</name>
</gene>
<reference evidence="8" key="1">
    <citation type="submission" date="2019-09" db="EMBL/GenBank/DDBJ databases">
        <title>Draft genome information of white flower Hibiscus syriacus.</title>
        <authorList>
            <person name="Kim Y.-M."/>
        </authorList>
    </citation>
    <scope>NUCLEOTIDE SEQUENCE [LARGE SCALE GENOMIC DNA]</scope>
    <source>
        <strain evidence="8">YM2019G1</strain>
    </source>
</reference>
<dbReference type="GO" id="GO:0005874">
    <property type="term" value="C:microtubule"/>
    <property type="evidence" value="ECO:0007669"/>
    <property type="project" value="UniProtKB-KW"/>
</dbReference>
<accession>A0A6A3A6Y0</accession>
<evidence type="ECO:0000256" key="4">
    <source>
        <dbReference type="ARBA" id="ARBA00022701"/>
    </source>
</evidence>
<dbReference type="AlphaFoldDB" id="A0A6A3A6Y0"/>
<feature type="compositionally biased region" description="Polar residues" evidence="6">
    <location>
        <begin position="145"/>
        <end position="154"/>
    </location>
</feature>
<keyword evidence="3" id="KW-0963">Cytoplasm</keyword>
<keyword evidence="4" id="KW-0493">Microtubule</keyword>
<protein>
    <recommendedName>
        <fullName evidence="7">TPX2 C-terminal domain-containing protein</fullName>
    </recommendedName>
</protein>
<dbReference type="InterPro" id="IPR027329">
    <property type="entry name" value="TPX2_C"/>
</dbReference>
<dbReference type="PANTHER" id="PTHR31358">
    <property type="entry name" value="PROTEIN WVD2-LIKE 4"/>
    <property type="match status" value="1"/>
</dbReference>
<comment type="caution">
    <text evidence="8">The sequence shown here is derived from an EMBL/GenBank/DDBJ whole genome shotgun (WGS) entry which is preliminary data.</text>
</comment>